<accession>A0A161ZN07</accession>
<feature type="region of interest" description="Disordered" evidence="1">
    <location>
        <begin position="633"/>
        <end position="661"/>
    </location>
</feature>
<dbReference type="KEGG" id="dcr:108194760"/>
<dbReference type="CDD" id="cd01461">
    <property type="entry name" value="vWA_interalpha_trypsin_inhibitor"/>
    <property type="match status" value="1"/>
</dbReference>
<reference evidence="3" key="1">
    <citation type="journal article" date="2016" name="Nat. Genet.">
        <title>A high-quality carrot genome assembly provides new insights into carotenoid accumulation and asterid genome evolution.</title>
        <authorList>
            <person name="Iorizzo M."/>
            <person name="Ellison S."/>
            <person name="Senalik D."/>
            <person name="Zeng P."/>
            <person name="Satapoomin P."/>
            <person name="Huang J."/>
            <person name="Bowman M."/>
            <person name="Iovene M."/>
            <person name="Sanseverino W."/>
            <person name="Cavagnaro P."/>
            <person name="Yildiz M."/>
            <person name="Macko-Podgorni A."/>
            <person name="Moranska E."/>
            <person name="Grzebelus E."/>
            <person name="Grzebelus D."/>
            <person name="Ashrafi H."/>
            <person name="Zheng Z."/>
            <person name="Cheng S."/>
            <person name="Spooner D."/>
            <person name="Van Deynze A."/>
            <person name="Simon P."/>
        </authorList>
    </citation>
    <scope>NUCLEOTIDE SEQUENCE [LARGE SCALE GENOMIC DNA]</scope>
    <source>
        <tissue evidence="3">Leaf</tissue>
    </source>
</reference>
<proteinExistence type="predicted"/>
<dbReference type="PANTHER" id="PTHR46503">
    <property type="entry name" value="INTER-ALPHA-TRYPSIN INHIBITOR HEAVY CHAIN-LIKE PROTEIN"/>
    <property type="match status" value="1"/>
</dbReference>
<dbReference type="SMART" id="SM00327">
    <property type="entry name" value="VWA"/>
    <property type="match status" value="1"/>
</dbReference>
<dbReference type="STRING" id="79200.A0A161ZN07"/>
<dbReference type="PANTHER" id="PTHR46503:SF1">
    <property type="entry name" value="INTER-ALPHA-TRYPSIN INHIBITOR HEAVY CHAIN-LIKE PROTEIN"/>
    <property type="match status" value="1"/>
</dbReference>
<organism evidence="3">
    <name type="scientific">Daucus carota subsp. sativus</name>
    <name type="common">Carrot</name>
    <dbReference type="NCBI Taxonomy" id="79200"/>
    <lineage>
        <taxon>Eukaryota</taxon>
        <taxon>Viridiplantae</taxon>
        <taxon>Streptophyta</taxon>
        <taxon>Embryophyta</taxon>
        <taxon>Tracheophyta</taxon>
        <taxon>Spermatophyta</taxon>
        <taxon>Magnoliopsida</taxon>
        <taxon>eudicotyledons</taxon>
        <taxon>Gunneridae</taxon>
        <taxon>Pentapetalae</taxon>
        <taxon>asterids</taxon>
        <taxon>campanulids</taxon>
        <taxon>Apiales</taxon>
        <taxon>Apiaceae</taxon>
        <taxon>Apioideae</taxon>
        <taxon>Scandiceae</taxon>
        <taxon>Daucinae</taxon>
        <taxon>Daucus</taxon>
        <taxon>Daucus sect. Daucus</taxon>
    </lineage>
</organism>
<dbReference type="OrthoDB" id="1729737at2759"/>
<dbReference type="Pfam" id="PF13768">
    <property type="entry name" value="VWA_3"/>
    <property type="match status" value="1"/>
</dbReference>
<dbReference type="OMA" id="RDRFCIF"/>
<dbReference type="AlphaFoldDB" id="A0A161ZN07"/>
<sequence>MAEEFVKAVEDGVRLSKRVYFGKDRSVAPPKPMAAMDKSASHSLLPSAPMVYAVIPDPGVVDNPDIPSYQPHVHGRCDPPALIPLQMNAIAIEAQCLLDTAFVTVSGSWRVHCVMGTRTCHCRVAIPMGQQGSILGVEVEAPRKSYSTKLLTLNDKDVEEVPKIEDGGFLKPHIFTFTIPEIDGGSNISIKVRWSQKLLYQDGQYTLTIPYSFPEFVTPAGKKMPKKEKIQLTVNAGPGTQVSCKTISHPLKELKRQGGQQGFLYDADVLSWSTCDFVITYGVSVSPSGGVILQSPSMNDTDQREMFCLSLFPGNEQNRKVFRKEVLFLVDISESMRGKPLEDTKNALVAALLKLDKGDSFNVIAFNDEIHLFSSSLELATEKNLEKVTAWLSENLVAQGGTNMLLPMNQALKMISDTHNCTPFIFLITDGTVEDERHICDVIMNHLTDEKLTSPRLHTFGIGSFCNHYFLRMLATMGRGNYDAAYDEDSIEVRMKGFFNRAFSTIIENITIDGLENLDDLEMYPSCIPDLLSERPLIITGRYSGDFPGTVQVKGLLADMSKFSVDLQVQEVKEIPLDKILAIQQIELCTAQAWFSEDKALEEEIAKVSMQSSVISEYTCMILLEKDKGTKRKADSVEKGKGRKGTSHSSEKKEQKQVPTEPDCQKIAVLHNFKPGFGNLPATIEHIPPGSYVAKFQEPGEKFAKAASNCCGKCCGQCCCLCCIQMCSRVNDQCAIVFTQLCGALSCLGCSYCCDACCGSEG</sequence>
<dbReference type="InterPro" id="IPR036465">
    <property type="entry name" value="vWFA_dom_sf"/>
</dbReference>
<evidence type="ECO:0000313" key="3">
    <source>
        <dbReference type="EMBL" id="KZM87660.1"/>
    </source>
</evidence>
<gene>
    <name evidence="3" type="ORF">DCAR_024761</name>
</gene>
<dbReference type="InterPro" id="IPR002035">
    <property type="entry name" value="VWF_A"/>
</dbReference>
<dbReference type="Gramene" id="KZM87660">
    <property type="protein sequence ID" value="KZM87660"/>
    <property type="gene ID" value="DCAR_024761"/>
</dbReference>
<feature type="domain" description="VWFA" evidence="2">
    <location>
        <begin position="325"/>
        <end position="502"/>
    </location>
</feature>
<dbReference type="SUPFAM" id="SSF53300">
    <property type="entry name" value="vWA-like"/>
    <property type="match status" value="1"/>
</dbReference>
<comment type="caution">
    <text evidence="3">The sequence shown here is derived from an EMBL/GenBank/DDBJ whole genome shotgun (WGS) entry which is preliminary data.</text>
</comment>
<dbReference type="EMBL" id="LNRQ01000007">
    <property type="protein sequence ID" value="KZM87660.1"/>
    <property type="molecule type" value="Genomic_DNA"/>
</dbReference>
<evidence type="ECO:0000256" key="1">
    <source>
        <dbReference type="SAM" id="MobiDB-lite"/>
    </source>
</evidence>
<dbReference type="PROSITE" id="PS50234">
    <property type="entry name" value="VWFA"/>
    <property type="match status" value="1"/>
</dbReference>
<name>A0A161ZN07_DAUCS</name>
<protein>
    <recommendedName>
        <fullName evidence="2">VWFA domain-containing protein</fullName>
    </recommendedName>
</protein>
<evidence type="ECO:0000259" key="2">
    <source>
        <dbReference type="PROSITE" id="PS50234"/>
    </source>
</evidence>
<dbReference type="Gene3D" id="3.40.50.410">
    <property type="entry name" value="von Willebrand factor, type A domain"/>
    <property type="match status" value="1"/>
</dbReference>